<sequence length="412" mass="45578">MRLIKYTFKGFSLFKDHALSLDLYASSRVVDEVSHATRRMTGIGSAVCSQTVVAIAGLNATGKTTVLRATALAGDIIRGNDIVLNSPLYMPLIPLVDDSGLDFQAIFEDQGEWWLLESHLDIIHRGAGMDGTGEGDETVAVDFTREQLHRHRDRHLVKNELADPKVFKRHSDIYATRNVGGDRELDDRVKKFLSRDRSLTFGFDFGPLPILAYLDMLRNRYLIPDVDPSVMGVFDSSVERLDVDTDGQAHLKFVGESEEHVLPQAQASLMLSVGTTRGARIIRTALDALVGGGIMIVDELENSLNKKLVEAIVDLFKAPRTNPHGAVLVFSTHYPELLNSLERIDGIYFTTRQGPGNGVLVTKYSDIEARPDLSRADVFLSGKCRGTAPSGRAIESMFRYVTQYVADKGDPR</sequence>
<dbReference type="OrthoDB" id="9809324at2"/>
<organism evidence="2 3">
    <name type="scientific">Bifidobacterium merycicum</name>
    <dbReference type="NCBI Taxonomy" id="78345"/>
    <lineage>
        <taxon>Bacteria</taxon>
        <taxon>Bacillati</taxon>
        <taxon>Actinomycetota</taxon>
        <taxon>Actinomycetes</taxon>
        <taxon>Bifidobacteriales</taxon>
        <taxon>Bifidobacteriaceae</taxon>
        <taxon>Bifidobacterium</taxon>
    </lineage>
</organism>
<evidence type="ECO:0000313" key="3">
    <source>
        <dbReference type="Proteomes" id="UP000029060"/>
    </source>
</evidence>
<dbReference type="EMBL" id="JGZC01000004">
    <property type="protein sequence ID" value="KFI70969.1"/>
    <property type="molecule type" value="Genomic_DNA"/>
</dbReference>
<reference evidence="2 3" key="1">
    <citation type="submission" date="2014-03" db="EMBL/GenBank/DDBJ databases">
        <title>Genomics of Bifidobacteria.</title>
        <authorList>
            <person name="Ventura M."/>
            <person name="Milani C."/>
            <person name="Lugli G.A."/>
        </authorList>
    </citation>
    <scope>NUCLEOTIDE SEQUENCE [LARGE SCALE GENOMIC DNA]</scope>
    <source>
        <strain evidence="2 3">LMG 11341</strain>
    </source>
</reference>
<dbReference type="GO" id="GO:0016887">
    <property type="term" value="F:ATP hydrolysis activity"/>
    <property type="evidence" value="ECO:0007669"/>
    <property type="project" value="InterPro"/>
</dbReference>
<comment type="caution">
    <text evidence="2">The sequence shown here is derived from an EMBL/GenBank/DDBJ whole genome shotgun (WGS) entry which is preliminary data.</text>
</comment>
<dbReference type="SUPFAM" id="SSF52540">
    <property type="entry name" value="P-loop containing nucleoside triphosphate hydrolases"/>
    <property type="match status" value="1"/>
</dbReference>
<keyword evidence="3" id="KW-1185">Reference proteome</keyword>
<dbReference type="RefSeq" id="WP_033522715.1">
    <property type="nucleotide sequence ID" value="NZ_CAMGZS010000001.1"/>
</dbReference>
<dbReference type="STRING" id="78345.BMERY_1383"/>
<dbReference type="Proteomes" id="UP000029060">
    <property type="component" value="Unassembled WGS sequence"/>
</dbReference>
<evidence type="ECO:0000313" key="2">
    <source>
        <dbReference type="EMBL" id="KFI70969.1"/>
    </source>
</evidence>
<proteinExistence type="predicted"/>
<dbReference type="GO" id="GO:0005524">
    <property type="term" value="F:ATP binding"/>
    <property type="evidence" value="ECO:0007669"/>
    <property type="project" value="InterPro"/>
</dbReference>
<evidence type="ECO:0000259" key="1">
    <source>
        <dbReference type="Pfam" id="PF13304"/>
    </source>
</evidence>
<gene>
    <name evidence="2" type="ORF">BMERY_1383</name>
</gene>
<dbReference type="Gene3D" id="3.40.50.300">
    <property type="entry name" value="P-loop containing nucleotide triphosphate hydrolases"/>
    <property type="match status" value="1"/>
</dbReference>
<dbReference type="eggNOG" id="COG1106">
    <property type="taxonomic scope" value="Bacteria"/>
</dbReference>
<dbReference type="AlphaFoldDB" id="A0A087BIW9"/>
<dbReference type="Pfam" id="PF13304">
    <property type="entry name" value="AAA_21"/>
    <property type="match status" value="1"/>
</dbReference>
<dbReference type="InterPro" id="IPR027417">
    <property type="entry name" value="P-loop_NTPase"/>
</dbReference>
<accession>A0A087BIW9</accession>
<name>A0A087BIW9_9BIFI</name>
<protein>
    <submittedName>
        <fullName evidence="2">AAA domain protein</fullName>
    </submittedName>
</protein>
<feature type="domain" description="ATPase AAA-type core" evidence="1">
    <location>
        <begin position="223"/>
        <end position="339"/>
    </location>
</feature>
<dbReference type="InterPro" id="IPR003959">
    <property type="entry name" value="ATPase_AAA_core"/>
</dbReference>